<reference evidence="11" key="1">
    <citation type="submission" date="2021-01" db="EMBL/GenBank/DDBJ databases">
        <authorList>
            <person name="Bezrukov I."/>
        </authorList>
    </citation>
    <scope>NUCLEOTIDE SEQUENCE</scope>
</reference>
<dbReference type="PROSITE" id="PS51184">
    <property type="entry name" value="JMJC"/>
    <property type="match status" value="1"/>
</dbReference>
<dbReference type="InterPro" id="IPR001841">
    <property type="entry name" value="Znf_RING"/>
</dbReference>
<gene>
    <name evidence="11" type="ORF">AARE701A_LOCUS17154</name>
</gene>
<keyword evidence="6" id="KW-0539">Nucleus</keyword>
<feature type="compositionally biased region" description="Basic and acidic residues" evidence="8">
    <location>
        <begin position="11"/>
        <end position="22"/>
    </location>
</feature>
<keyword evidence="7" id="KW-0863">Zinc-finger</keyword>
<dbReference type="Pfam" id="PF10497">
    <property type="entry name" value="zf-4CXXC_R1"/>
    <property type="match status" value="1"/>
</dbReference>
<evidence type="ECO:0000313" key="12">
    <source>
        <dbReference type="Proteomes" id="UP000682877"/>
    </source>
</evidence>
<keyword evidence="4" id="KW-0805">Transcription regulation</keyword>
<dbReference type="SUPFAM" id="SSF51197">
    <property type="entry name" value="Clavaminate synthase-like"/>
    <property type="match status" value="1"/>
</dbReference>
<evidence type="ECO:0000256" key="8">
    <source>
        <dbReference type="SAM" id="MobiDB-lite"/>
    </source>
</evidence>
<evidence type="ECO:0000256" key="7">
    <source>
        <dbReference type="PROSITE-ProRule" id="PRU00175"/>
    </source>
</evidence>
<dbReference type="GO" id="GO:0006357">
    <property type="term" value="P:regulation of transcription by RNA polymerase II"/>
    <property type="evidence" value="ECO:0007669"/>
    <property type="project" value="TreeGrafter"/>
</dbReference>
<dbReference type="GO" id="GO:0003712">
    <property type="term" value="F:transcription coregulator activity"/>
    <property type="evidence" value="ECO:0007669"/>
    <property type="project" value="TreeGrafter"/>
</dbReference>
<dbReference type="Proteomes" id="UP000682877">
    <property type="component" value="Chromosome 6"/>
</dbReference>
<name>A0A8S2AR02_ARAAE</name>
<dbReference type="Gene3D" id="2.60.120.650">
    <property type="entry name" value="Cupin"/>
    <property type="match status" value="2"/>
</dbReference>
<evidence type="ECO:0000256" key="3">
    <source>
        <dbReference type="ARBA" id="ARBA00022723"/>
    </source>
</evidence>
<keyword evidence="5" id="KW-0804">Transcription</keyword>
<dbReference type="InterPro" id="IPR045109">
    <property type="entry name" value="LSDs-like"/>
</dbReference>
<organism evidence="11 12">
    <name type="scientific">Arabidopsis arenosa</name>
    <name type="common">Sand rock-cress</name>
    <name type="synonym">Cardaminopsis arenosa</name>
    <dbReference type="NCBI Taxonomy" id="38785"/>
    <lineage>
        <taxon>Eukaryota</taxon>
        <taxon>Viridiplantae</taxon>
        <taxon>Streptophyta</taxon>
        <taxon>Embryophyta</taxon>
        <taxon>Tracheophyta</taxon>
        <taxon>Spermatophyta</taxon>
        <taxon>Magnoliopsida</taxon>
        <taxon>eudicotyledons</taxon>
        <taxon>Gunneridae</taxon>
        <taxon>Pentapetalae</taxon>
        <taxon>rosids</taxon>
        <taxon>malvids</taxon>
        <taxon>Brassicales</taxon>
        <taxon>Brassicaceae</taxon>
        <taxon>Camelineae</taxon>
        <taxon>Arabidopsis</taxon>
    </lineage>
</organism>
<accession>A0A8S2AR02</accession>
<keyword evidence="3" id="KW-0479">Metal-binding</keyword>
<dbReference type="Pfam" id="PF02373">
    <property type="entry name" value="JmjC"/>
    <property type="match status" value="1"/>
</dbReference>
<proteinExistence type="inferred from homology"/>
<dbReference type="PROSITE" id="PS50089">
    <property type="entry name" value="ZF_RING_2"/>
    <property type="match status" value="1"/>
</dbReference>
<dbReference type="InterPro" id="IPR018866">
    <property type="entry name" value="Znf-4CXXC_R1"/>
</dbReference>
<feature type="domain" description="JmjC" evidence="10">
    <location>
        <begin position="620"/>
        <end position="978"/>
    </location>
</feature>
<dbReference type="GO" id="GO:0031490">
    <property type="term" value="F:chromatin DNA binding"/>
    <property type="evidence" value="ECO:0007669"/>
    <property type="project" value="TreeGrafter"/>
</dbReference>
<keyword evidence="12" id="KW-1185">Reference proteome</keyword>
<dbReference type="PANTHER" id="PTHR12549:SF33">
    <property type="entry name" value="LYSINE-SPECIFIC DEMETHYLASE JMJ27"/>
    <property type="match status" value="1"/>
</dbReference>
<evidence type="ECO:0000259" key="10">
    <source>
        <dbReference type="PROSITE" id="PS51184"/>
    </source>
</evidence>
<dbReference type="EMBL" id="LR999456">
    <property type="protein sequence ID" value="CAE6143021.1"/>
    <property type="molecule type" value="Genomic_DNA"/>
</dbReference>
<evidence type="ECO:0000256" key="5">
    <source>
        <dbReference type="ARBA" id="ARBA00023163"/>
    </source>
</evidence>
<protein>
    <submittedName>
        <fullName evidence="11">Uncharacterized protein</fullName>
    </submittedName>
</protein>
<evidence type="ECO:0000256" key="1">
    <source>
        <dbReference type="ARBA" id="ARBA00004123"/>
    </source>
</evidence>
<dbReference type="GO" id="GO:0032454">
    <property type="term" value="F:histone H3K9 demethylase activity"/>
    <property type="evidence" value="ECO:0007669"/>
    <property type="project" value="InterPro"/>
</dbReference>
<dbReference type="GO" id="GO:0000785">
    <property type="term" value="C:chromatin"/>
    <property type="evidence" value="ECO:0007669"/>
    <property type="project" value="TreeGrafter"/>
</dbReference>
<dbReference type="SMART" id="SM00558">
    <property type="entry name" value="JmjC"/>
    <property type="match status" value="1"/>
</dbReference>
<comment type="similarity">
    <text evidence="2">Belongs to the JARID1 histone demethylase family.</text>
</comment>
<comment type="subcellular location">
    <subcellularLocation>
        <location evidence="1">Nucleus</location>
    </subcellularLocation>
</comment>
<feature type="region of interest" description="Disordered" evidence="8">
    <location>
        <begin position="733"/>
        <end position="783"/>
    </location>
</feature>
<feature type="domain" description="RING-type" evidence="9">
    <location>
        <begin position="85"/>
        <end position="131"/>
    </location>
</feature>
<dbReference type="AlphaFoldDB" id="A0A8S2AR02"/>
<feature type="compositionally biased region" description="Polar residues" evidence="8">
    <location>
        <begin position="739"/>
        <end position="749"/>
    </location>
</feature>
<dbReference type="GO" id="GO:0008270">
    <property type="term" value="F:zinc ion binding"/>
    <property type="evidence" value="ECO:0007669"/>
    <property type="project" value="UniProtKB-KW"/>
</dbReference>
<evidence type="ECO:0000313" key="11">
    <source>
        <dbReference type="EMBL" id="CAE6143021.1"/>
    </source>
</evidence>
<dbReference type="InterPro" id="IPR003347">
    <property type="entry name" value="JmjC_dom"/>
</dbReference>
<evidence type="ECO:0000256" key="6">
    <source>
        <dbReference type="ARBA" id="ARBA00023242"/>
    </source>
</evidence>
<dbReference type="PANTHER" id="PTHR12549">
    <property type="entry name" value="JMJC DOMAIN-CONTAINING HISTONE DEMETHYLATION PROTEIN"/>
    <property type="match status" value="1"/>
</dbReference>
<feature type="compositionally biased region" description="Basic residues" evidence="8">
    <location>
        <begin position="1"/>
        <end position="10"/>
    </location>
</feature>
<evidence type="ECO:0000259" key="9">
    <source>
        <dbReference type="PROSITE" id="PS50089"/>
    </source>
</evidence>
<evidence type="ECO:0000256" key="2">
    <source>
        <dbReference type="ARBA" id="ARBA00006801"/>
    </source>
</evidence>
<evidence type="ECO:0000256" key="4">
    <source>
        <dbReference type="ARBA" id="ARBA00023015"/>
    </source>
</evidence>
<feature type="region of interest" description="Disordered" evidence="8">
    <location>
        <begin position="1"/>
        <end position="56"/>
    </location>
</feature>
<dbReference type="GO" id="GO:0000118">
    <property type="term" value="C:histone deacetylase complex"/>
    <property type="evidence" value="ECO:0007669"/>
    <property type="project" value="TreeGrafter"/>
</dbReference>
<keyword evidence="7" id="KW-0862">Zinc</keyword>
<sequence>MEKRKGKRIRRGDSDELFEDGRSQNMRKARTKENDVVNKGRIGRGRGRRKFDDGEVSKRSIEIDMSNPDKDIKSDGSRKYMGLTCHHCKNLTSESGLIFCSKCNKKYCNECIKRWYSERTNEEVRAACPFCMKNCNCRACLRLPLVVKPRSEKETNVKFKQLQYLLVKVLPILKDIYMEQNRELEIEATIRGLPVTEANINRCKLDPSERIYCSLRYQIGLFCGKLLSKDGMVGSHKEEPTIGKLEIDVSGGVHYGLQEVALKPNSGSTPSINEGQHLLILPTDAEAGRTASSMAEEADIKSNNKRLPPEEGSFLQFQNANLRPVVYDLCRTSIANFHRSCPNPDCSVDICLSCCKELSEGFHQERDGKKNAEGKGYEWGTQAGQGKDSEAYVPLHFSTWKLNSDSSIPCPPKECGGCGTSTLELRRLWKKDWVEKLITSAEECTLHFRPSDVDIAHECSSCTTNSDSVRRQAAFRKNAHDNFLYSPNAVDLAEDDIAHFQSHWMRAEPVIVRNVLEKTSGLSWEPMVMWRACREMDPKHKCKEEETKKVKALDCLDWCEVEINIHQFFDGYLEGRMHKNGWPEMLKLKDWPPSTLFEKRLPRHNAEFIAALPFFDYTDPKSGILNLATRLPEKSLKPDLGPKTYIAYGFHEELNRGDSVTKLHCDISDAVNVLTHTAKVEIPPNKYQNIKVHQRKYAEAMLQKQQYSGQVTEASELENKSLKEVDEDKQYLKDKTANEEQSNNSSRPGSQEVEKVISSKGDCTNIERADPMEGSSGSPSSFTAMELGHDICVKAERLSPKYQREDDHSVEKGLMMPTLLATPPCDTEDNPTQPAVSTIVESIQEQKLDAPKETDGNANERSKAVHGGAVWDIFRREDVPKLIQFLKRHKHEFRHINNEPVKSVIHPIHDQTLFLSESQKEQLKEEFDIEPWTFEQHLGEAVFIPAGCPHQVRNRQVALDFVAPESVEECLRLTQEFRRLPKDHRSSEDKLELKKIALYAASSAIREVKELMQNSTKQ</sequence>